<dbReference type="PROSITE" id="PS50048">
    <property type="entry name" value="ZN2_CY6_FUNGAL_2"/>
    <property type="match status" value="1"/>
</dbReference>
<keyword evidence="7" id="KW-0539">Nucleus</keyword>
<dbReference type="Pfam" id="PF00172">
    <property type="entry name" value="Zn_clus"/>
    <property type="match status" value="1"/>
</dbReference>
<feature type="region of interest" description="Disordered" evidence="8">
    <location>
        <begin position="668"/>
        <end position="716"/>
    </location>
</feature>
<evidence type="ECO:0000313" key="11">
    <source>
        <dbReference type="Proteomes" id="UP001324427"/>
    </source>
</evidence>
<dbReference type="GO" id="GO:0005634">
    <property type="term" value="C:nucleus"/>
    <property type="evidence" value="ECO:0007669"/>
    <property type="project" value="UniProtKB-SubCell"/>
</dbReference>
<dbReference type="InterPro" id="IPR007219">
    <property type="entry name" value="XnlR_reg_dom"/>
</dbReference>
<dbReference type="GO" id="GO:0000981">
    <property type="term" value="F:DNA-binding transcription factor activity, RNA polymerase II-specific"/>
    <property type="evidence" value="ECO:0007669"/>
    <property type="project" value="InterPro"/>
</dbReference>
<feature type="region of interest" description="Disordered" evidence="8">
    <location>
        <begin position="125"/>
        <end position="154"/>
    </location>
</feature>
<dbReference type="SMART" id="SM00066">
    <property type="entry name" value="GAL4"/>
    <property type="match status" value="1"/>
</dbReference>
<keyword evidence="3" id="KW-0862">Zinc</keyword>
<feature type="domain" description="Zn(2)-C6 fungal-type" evidence="9">
    <location>
        <begin position="29"/>
        <end position="62"/>
    </location>
</feature>
<evidence type="ECO:0000256" key="6">
    <source>
        <dbReference type="ARBA" id="ARBA00023163"/>
    </source>
</evidence>
<dbReference type="EMBL" id="JAVFHQ010000002">
    <property type="protein sequence ID" value="KAK4550108.1"/>
    <property type="molecule type" value="Genomic_DNA"/>
</dbReference>
<evidence type="ECO:0000256" key="4">
    <source>
        <dbReference type="ARBA" id="ARBA00023015"/>
    </source>
</evidence>
<feature type="region of interest" description="Disordered" evidence="8">
    <location>
        <begin position="798"/>
        <end position="826"/>
    </location>
</feature>
<dbReference type="GO" id="GO:0006351">
    <property type="term" value="P:DNA-templated transcription"/>
    <property type="evidence" value="ECO:0007669"/>
    <property type="project" value="InterPro"/>
</dbReference>
<evidence type="ECO:0000256" key="7">
    <source>
        <dbReference type="ARBA" id="ARBA00023242"/>
    </source>
</evidence>
<feature type="compositionally biased region" description="Polar residues" evidence="8">
    <location>
        <begin position="166"/>
        <end position="187"/>
    </location>
</feature>
<dbReference type="CDD" id="cd00067">
    <property type="entry name" value="GAL4"/>
    <property type="match status" value="1"/>
</dbReference>
<evidence type="ECO:0000256" key="2">
    <source>
        <dbReference type="ARBA" id="ARBA00022723"/>
    </source>
</evidence>
<evidence type="ECO:0000256" key="5">
    <source>
        <dbReference type="ARBA" id="ARBA00023125"/>
    </source>
</evidence>
<dbReference type="Proteomes" id="UP001324427">
    <property type="component" value="Unassembled WGS sequence"/>
</dbReference>
<keyword evidence="2" id="KW-0479">Metal-binding</keyword>
<dbReference type="PANTHER" id="PTHR31313:SF79">
    <property type="entry name" value="C6 FINGER DOMAIN-CONTAINING PROTEIN"/>
    <property type="match status" value="1"/>
</dbReference>
<accession>A0AAV9JWW3</accession>
<dbReference type="SUPFAM" id="SSF57701">
    <property type="entry name" value="Zn2/Cys6 DNA-binding domain"/>
    <property type="match status" value="1"/>
</dbReference>
<dbReference type="Gene3D" id="4.10.240.10">
    <property type="entry name" value="Zn(2)-C6 fungal-type DNA-binding domain"/>
    <property type="match status" value="1"/>
</dbReference>
<name>A0AAV9JWW3_9PEZI</name>
<evidence type="ECO:0000259" key="9">
    <source>
        <dbReference type="PROSITE" id="PS50048"/>
    </source>
</evidence>
<dbReference type="GO" id="GO:0008270">
    <property type="term" value="F:zinc ion binding"/>
    <property type="evidence" value="ECO:0007669"/>
    <property type="project" value="InterPro"/>
</dbReference>
<comment type="subcellular location">
    <subcellularLocation>
        <location evidence="1">Nucleus</location>
    </subcellularLocation>
</comment>
<keyword evidence="11" id="KW-1185">Reference proteome</keyword>
<dbReference type="Pfam" id="PF04082">
    <property type="entry name" value="Fungal_trans"/>
    <property type="match status" value="1"/>
</dbReference>
<protein>
    <recommendedName>
        <fullName evidence="9">Zn(2)-C6 fungal-type domain-containing protein</fullName>
    </recommendedName>
</protein>
<dbReference type="PROSITE" id="PS00463">
    <property type="entry name" value="ZN2_CY6_FUNGAL_1"/>
    <property type="match status" value="1"/>
</dbReference>
<gene>
    <name evidence="10" type="ORF">LTR36_003075</name>
</gene>
<keyword evidence="6" id="KW-0804">Transcription</keyword>
<feature type="region of interest" description="Disordered" evidence="8">
    <location>
        <begin position="166"/>
        <end position="196"/>
    </location>
</feature>
<evidence type="ECO:0000256" key="8">
    <source>
        <dbReference type="SAM" id="MobiDB-lite"/>
    </source>
</evidence>
<sequence length="894" mass="100811">MTPAPTGHTKQYVFVDEYNRHKRLKVMRACDGCRKRKIKCDGALQNGPWPCGACLRLKLKCVPPTLDQDDDQQTFVGLAGQGQFSFHTSTLASGYEHEGIPPRPQRVQQWAGSVASPIRITAPTSAPLQHGHNANVQSSEHFGQPPGPRMESGYSDDEYLASAAESTQFHQTRSMPSLLRSQTEASGSSGGDPQEVEATVRELSHQMGDLSIETTSVAHYIANETRALAETPAVEEVEIILPPSVSTDSTVRIPPEMMLSDDRVMDYLGYFFNYIHPYVPVLNRAAFYEQWRSARHSISPLILEGIFACVARYLEEPLEVRKWLALAARHEESFKDVPRMSTIQAMILLTKARESIPRRGYYYRSWMAVKYMTTMAFDLSLPEHCDQHRVGNTCKLSKADCMVRTRTWQSLFTLEILVGAPQGRTDFAVEVETVDFTLPVASPDVDAFEHQTSRRFRYFTEAFRNIKQTNTLWQNMRRHKKDWALDPAFVRHNEDLVVWLQQLPDDLQIHYPEDGTSPWLGGDHFVAYIHCYHHLVVIMHHRPQLQALLEKHDSRFKTHLDICLQSAALMCRVQEAIVRDFGLHGLQFMQRGVNFTIYCILTCTMLHLAAITSPDPDFNLQARMFFTRHMRVLEQCISSASTEMQAQINALREAFSQDTSKSFELKPTLGLRSPALENHPTPPELRHGPSSAPPQSAPPWSHLQDEASSKTMSPVSEYEQPFDHISSHGIPVQPQMAYQGGTYQMPGQVNYASQNLRHITSAHQADYALEPVISSEQQASPVWDPSGIFSQWNSAFGTQSQPPPQAQMPMQHTSAPVMPPQHLPTGPQSLYNPLQVPPTAGTLVPETTPPVSTVTPLMWQDAFTTAYVSGHGNKRYRADEVDHATHNQYPKRRA</sequence>
<keyword evidence="5" id="KW-0238">DNA-binding</keyword>
<evidence type="ECO:0000256" key="1">
    <source>
        <dbReference type="ARBA" id="ARBA00004123"/>
    </source>
</evidence>
<dbReference type="InterPro" id="IPR001138">
    <property type="entry name" value="Zn2Cys6_DnaBD"/>
</dbReference>
<feature type="compositionally biased region" description="Polar residues" evidence="8">
    <location>
        <begin position="125"/>
        <end position="141"/>
    </location>
</feature>
<dbReference type="CDD" id="cd12148">
    <property type="entry name" value="fungal_TF_MHR"/>
    <property type="match status" value="1"/>
</dbReference>
<proteinExistence type="predicted"/>
<evidence type="ECO:0000256" key="3">
    <source>
        <dbReference type="ARBA" id="ARBA00022833"/>
    </source>
</evidence>
<dbReference type="PANTHER" id="PTHR31313">
    <property type="entry name" value="TY1 ENHANCER ACTIVATOR"/>
    <property type="match status" value="1"/>
</dbReference>
<keyword evidence="4" id="KW-0805">Transcription regulation</keyword>
<dbReference type="GO" id="GO:0003677">
    <property type="term" value="F:DNA binding"/>
    <property type="evidence" value="ECO:0007669"/>
    <property type="project" value="UniProtKB-KW"/>
</dbReference>
<dbReference type="InterPro" id="IPR051615">
    <property type="entry name" value="Transcr_Regulatory_Elem"/>
</dbReference>
<reference evidence="10 11" key="1">
    <citation type="submission" date="2021-11" db="EMBL/GenBank/DDBJ databases">
        <title>Black yeast isolated from Biological Soil Crust.</title>
        <authorList>
            <person name="Kurbessoian T."/>
        </authorList>
    </citation>
    <scope>NUCLEOTIDE SEQUENCE [LARGE SCALE GENOMIC DNA]</scope>
    <source>
        <strain evidence="10 11">CCFEE 5522</strain>
    </source>
</reference>
<evidence type="ECO:0000313" key="10">
    <source>
        <dbReference type="EMBL" id="KAK4550108.1"/>
    </source>
</evidence>
<comment type="caution">
    <text evidence="10">The sequence shown here is derived from an EMBL/GenBank/DDBJ whole genome shotgun (WGS) entry which is preliminary data.</text>
</comment>
<organism evidence="10 11">
    <name type="scientific">Oleoguttula mirabilis</name>
    <dbReference type="NCBI Taxonomy" id="1507867"/>
    <lineage>
        <taxon>Eukaryota</taxon>
        <taxon>Fungi</taxon>
        <taxon>Dikarya</taxon>
        <taxon>Ascomycota</taxon>
        <taxon>Pezizomycotina</taxon>
        <taxon>Dothideomycetes</taxon>
        <taxon>Dothideomycetidae</taxon>
        <taxon>Mycosphaerellales</taxon>
        <taxon>Teratosphaeriaceae</taxon>
        <taxon>Oleoguttula</taxon>
    </lineage>
</organism>
<dbReference type="AlphaFoldDB" id="A0AAV9JWW3"/>
<dbReference type="InterPro" id="IPR036864">
    <property type="entry name" value="Zn2-C6_fun-type_DNA-bd_sf"/>
</dbReference>